<keyword evidence="8" id="KW-1185">Reference proteome</keyword>
<feature type="domain" description="DUF7927" evidence="5">
    <location>
        <begin position="1142"/>
        <end position="1280"/>
    </location>
</feature>
<keyword evidence="2" id="KW-0812">Transmembrane</keyword>
<evidence type="ECO:0000256" key="1">
    <source>
        <dbReference type="SAM" id="MobiDB-lite"/>
    </source>
</evidence>
<dbReference type="Pfam" id="PF25549">
    <property type="entry name" value="DUF7927"/>
    <property type="match status" value="3"/>
</dbReference>
<dbReference type="InterPro" id="IPR057687">
    <property type="entry name" value="DUF7927"/>
</dbReference>
<organism evidence="7 8">
    <name type="scientific">Serinibacter arcticus</name>
    <dbReference type="NCBI Taxonomy" id="1655435"/>
    <lineage>
        <taxon>Bacteria</taxon>
        <taxon>Bacillati</taxon>
        <taxon>Actinomycetota</taxon>
        <taxon>Actinomycetes</taxon>
        <taxon>Micrococcales</taxon>
        <taxon>Beutenbergiaceae</taxon>
        <taxon>Serinibacter</taxon>
    </lineage>
</organism>
<dbReference type="EMBL" id="PYHR01000002">
    <property type="protein sequence ID" value="PWD50824.1"/>
    <property type="molecule type" value="Genomic_DNA"/>
</dbReference>
<dbReference type="Proteomes" id="UP000245166">
    <property type="component" value="Unassembled WGS sequence"/>
</dbReference>
<comment type="caution">
    <text evidence="7">The sequence shown here is derived from an EMBL/GenBank/DDBJ whole genome shotgun (WGS) entry which is preliminary data.</text>
</comment>
<feature type="compositionally biased region" description="Low complexity" evidence="1">
    <location>
        <begin position="22"/>
        <end position="35"/>
    </location>
</feature>
<accession>A0A2U1ZV18</accession>
<feature type="domain" description="SpaA-like prealbumin fold" evidence="4">
    <location>
        <begin position="888"/>
        <end position="1001"/>
    </location>
</feature>
<dbReference type="Pfam" id="PF20674">
    <property type="entry name" value="SpaA_3"/>
    <property type="match status" value="1"/>
</dbReference>
<evidence type="ECO:0000313" key="7">
    <source>
        <dbReference type="EMBL" id="PWD50824.1"/>
    </source>
</evidence>
<feature type="chain" id="PRO_5015546024" evidence="3">
    <location>
        <begin position="18"/>
        <end position="1543"/>
    </location>
</feature>
<keyword evidence="2" id="KW-1133">Transmembrane helix</keyword>
<evidence type="ECO:0000259" key="4">
    <source>
        <dbReference type="Pfam" id="PF20674"/>
    </source>
</evidence>
<proteinExistence type="predicted"/>
<evidence type="ECO:0000256" key="3">
    <source>
        <dbReference type="SAM" id="SignalP"/>
    </source>
</evidence>
<evidence type="ECO:0000256" key="2">
    <source>
        <dbReference type="SAM" id="Phobius"/>
    </source>
</evidence>
<feature type="transmembrane region" description="Helical" evidence="2">
    <location>
        <begin position="1516"/>
        <end position="1535"/>
    </location>
</feature>
<dbReference type="InterPro" id="IPR057693">
    <property type="entry name" value="DUF7933"/>
</dbReference>
<dbReference type="InterPro" id="IPR048834">
    <property type="entry name" value="SpaA_pre-album"/>
</dbReference>
<gene>
    <name evidence="7" type="ORF">C8046_09360</name>
</gene>
<feature type="region of interest" description="Disordered" evidence="1">
    <location>
        <begin position="1304"/>
        <end position="1325"/>
    </location>
</feature>
<keyword evidence="3" id="KW-0732">Signal</keyword>
<feature type="region of interest" description="Disordered" evidence="1">
    <location>
        <begin position="14"/>
        <end position="89"/>
    </location>
</feature>
<protein>
    <submittedName>
        <fullName evidence="7">Uncharacterized protein</fullName>
    </submittedName>
</protein>
<name>A0A2U1ZV18_9MICO</name>
<feature type="domain" description="DUF7927" evidence="5">
    <location>
        <begin position="754"/>
        <end position="883"/>
    </location>
</feature>
<evidence type="ECO:0000259" key="6">
    <source>
        <dbReference type="Pfam" id="PF25564"/>
    </source>
</evidence>
<keyword evidence="2" id="KW-0472">Membrane</keyword>
<feature type="domain" description="DUF7927" evidence="5">
    <location>
        <begin position="1016"/>
        <end position="1135"/>
    </location>
</feature>
<feature type="compositionally biased region" description="Low complexity" evidence="1">
    <location>
        <begin position="1312"/>
        <end position="1325"/>
    </location>
</feature>
<evidence type="ECO:0000259" key="5">
    <source>
        <dbReference type="Pfam" id="PF25549"/>
    </source>
</evidence>
<feature type="domain" description="DUF7933" evidence="6">
    <location>
        <begin position="385"/>
        <end position="496"/>
    </location>
</feature>
<dbReference type="Pfam" id="PF25564">
    <property type="entry name" value="DUF7933"/>
    <property type="match status" value="1"/>
</dbReference>
<reference evidence="7 8" key="1">
    <citation type="submission" date="2018-03" db="EMBL/GenBank/DDBJ databases">
        <title>Genome assembly of novel Miniimonas species PCH200.</title>
        <authorList>
            <person name="Thakur V."/>
            <person name="Kumar V."/>
            <person name="Singh D."/>
        </authorList>
    </citation>
    <scope>NUCLEOTIDE SEQUENCE [LARGE SCALE GENOMIC DNA]</scope>
    <source>
        <strain evidence="7 8">PCH200</strain>
    </source>
</reference>
<sequence>MVTAAVLGLGLAPTVSAAPEVTPGAAAPSTGTASTDEGPSDPSISGPADPEPGALEPNEPDPAPPATPALDAVRSAPESTSENAPPVAGRIARTTPGAAISPMAADLPEPATAVFLEDFENGMTQAAGGAKVFGTVHGAGVQYTGAGGRTYTGSAEWIDAARCNGIVVGFNNGTATANGGTPTWASTPSNANRCSTAASVQSYNEARTLARAMGVLTGRGDGEHIVSSQRECNLVTATGLDTPLSCGVLGTNASGVVLQTTTPVALTTGRYYTYGVDTVVGDCPLLGLGTQPTFQFQAQPGATGAWANVGATLEGCSNPDRTISATRPVAVGLSSAMTVSGKQMTTTPAAAVTAANANLRLVSTVGSAGVTPAGFDNVRVLDATPSLDTSFSPTSVTNVGASTLTYTVTNTTELAAKNDFAFTNTLPTGLVVANPAAATSTCGNGTVTAAVGSGTVALAGGDLAAGQVSCTVTVRVTAPLTGTYTNGPANIATALVPAPAATLTVTVAQCAPANVWANSQTRLVELTPTGTVLRDLALTTVYGDLAWTSSGDQLVGVRFGSTPVLDFLTPGATSVTVSSSRTLTPAVASINGLSAFVRAGAPGFLLGAAGSSQIYFAPQAGTGTITLQNWGTFPGGGTSGGDFLTLPDGSVIGLAAVTGGTQVVRFPSTGGQGTGVGLVAGSVWGAALSGNDIILGLSDNTVRRLPLSSVPTAAGSSTLATTAVTLSPSNPFTGGIYGMGSKQDSGSCVREQYYTVAKTASPASGTPRLPGDTVTYTVTVRNTADVAYTTANPAAFVDDLSGVIGGATIGTPTVTGGGSAAYSATPTPRITWSGPLAIGATVTVTYTATVRNVGGGSLTNSVAATGAAGTCAAAPATCVTAHPITPTTLTVQKDVVGRGSPTDQFALRLAQGATTVATATTAGTANGIQVQQIAAQTVTPGATYSVSETMAAGSTFTLADYSSRYECRNAGGTLVASGAVRTFDVAVTAGQSWTCVIVNTPTGSLSLAKQLVGTPMPGAQVTYEITLTQTGAATVPVSLVDTFGNPTTGRSILDDAAVLPASVQVVPANAGVVATYDPAAGGGPVLRIAGAMAPLQAPVVVRYTVQINALAAIGDGVLANCVGTAPGAPGSVCTSSGIVAPVKTASPATGTVVAPGETVTYSLAFRSLGAAPTAIAFTDHLAGVQDDADIISGPTITSTGPPSAVTATPTPLTPTSTQLAVTGTVSAGGTVTVSYAVVVSPLASTGDGLLRNFLRRTADGPPGLAETCPPGGTLCTQHPVAALLTLVKSVSFGSAAPTSWTLTAAGAPANRPGPTGVTGTPATTAVPITPSSPYALGESGGPATYVGTGWTCVNGAGAAVPLVSGTITLPRATSATCTVTNATATITLLKHVVDPVAPFTAGAWDVTATPAAFAGPGTLPIETRDGAEQLPGGNPASTFEVRPGHGYALSEVLADPGSLLAYRQVGLEQLVGGTWQPVASADVTAPAAGQTAVYRFVNERIPGVELPITGGASTDAFRIAGALVLMTALLGAAWVRRRRRAMA</sequence>
<evidence type="ECO:0000313" key="8">
    <source>
        <dbReference type="Proteomes" id="UP000245166"/>
    </source>
</evidence>
<dbReference type="NCBIfam" id="TIGR01167">
    <property type="entry name" value="LPXTG_anchor"/>
    <property type="match status" value="1"/>
</dbReference>
<feature type="signal peptide" evidence="3">
    <location>
        <begin position="1"/>
        <end position="17"/>
    </location>
</feature>
<dbReference type="RefSeq" id="WP_109229206.1">
    <property type="nucleotide sequence ID" value="NZ_PYHR01000002.1"/>
</dbReference>